<dbReference type="InterPro" id="IPR013149">
    <property type="entry name" value="ADH-like_C"/>
</dbReference>
<name>A0A1Q4H6G3_9MYCO</name>
<evidence type="ECO:0000313" key="6">
    <source>
        <dbReference type="Proteomes" id="UP000220340"/>
    </source>
</evidence>
<gene>
    <name evidence="3" type="ORF">BV510_13385</name>
    <name evidence="4" type="ORF">CRI78_17370</name>
</gene>
<dbReference type="OrthoDB" id="4512359at2"/>
<organism evidence="4 6">
    <name type="scientific">Mycolicibacterium diernhoferi</name>
    <dbReference type="NCBI Taxonomy" id="1801"/>
    <lineage>
        <taxon>Bacteria</taxon>
        <taxon>Bacillati</taxon>
        <taxon>Actinomycetota</taxon>
        <taxon>Actinomycetes</taxon>
        <taxon>Mycobacteriales</taxon>
        <taxon>Mycobacteriaceae</taxon>
        <taxon>Mycolicibacterium</taxon>
    </lineage>
</organism>
<dbReference type="InterPro" id="IPR020843">
    <property type="entry name" value="ER"/>
</dbReference>
<dbReference type="InterPro" id="IPR051603">
    <property type="entry name" value="Zinc-ADH_QOR/CCCR"/>
</dbReference>
<dbReference type="EMBL" id="MIJD01000125">
    <property type="protein sequence ID" value="OPE53854.1"/>
    <property type="molecule type" value="Genomic_DNA"/>
</dbReference>
<evidence type="ECO:0000259" key="2">
    <source>
        <dbReference type="SMART" id="SM00829"/>
    </source>
</evidence>
<dbReference type="Proteomes" id="UP000191039">
    <property type="component" value="Unassembled WGS sequence"/>
</dbReference>
<dbReference type="Pfam" id="PF08240">
    <property type="entry name" value="ADH_N"/>
    <property type="match status" value="1"/>
</dbReference>
<dbReference type="SUPFAM" id="SSF50129">
    <property type="entry name" value="GroES-like"/>
    <property type="match status" value="1"/>
</dbReference>
<dbReference type="SUPFAM" id="SSF51735">
    <property type="entry name" value="NAD(P)-binding Rossmann-fold domains"/>
    <property type="match status" value="1"/>
</dbReference>
<dbReference type="InterPro" id="IPR036291">
    <property type="entry name" value="NAD(P)-bd_dom_sf"/>
</dbReference>
<dbReference type="PANTHER" id="PTHR44154:SF1">
    <property type="entry name" value="QUINONE OXIDOREDUCTASE"/>
    <property type="match status" value="1"/>
</dbReference>
<dbReference type="GO" id="GO:0016491">
    <property type="term" value="F:oxidoreductase activity"/>
    <property type="evidence" value="ECO:0007669"/>
    <property type="project" value="InterPro"/>
</dbReference>
<dbReference type="InterPro" id="IPR011032">
    <property type="entry name" value="GroES-like_sf"/>
</dbReference>
<evidence type="ECO:0000313" key="5">
    <source>
        <dbReference type="Proteomes" id="UP000191039"/>
    </source>
</evidence>
<keyword evidence="1" id="KW-0521">NADP</keyword>
<keyword evidence="6" id="KW-1185">Reference proteome</keyword>
<protein>
    <submittedName>
        <fullName evidence="4">NADP-dependent oxidoreductase</fullName>
    </submittedName>
    <submittedName>
        <fullName evidence="3">NADPH:quinone reductase</fullName>
    </submittedName>
</protein>
<dbReference type="SMART" id="SM00829">
    <property type="entry name" value="PKS_ER"/>
    <property type="match status" value="1"/>
</dbReference>
<sequence length="305" mass="31513">MARTVQFHEYGGPDVLRVVDAPVPNPGPGQVRVAVRAAGVNPIDSKILQGFMQEVMPLTLPAGLGSDLAGIVEQVGTGVESFQVGDEVLGSSLTPAISEYALADSANLVMKPAEVSWEVAGSVAGAGGTAWSVLNRLRVRRGETLLVHAAAGGVGTFAVQLAVARGARVIGTASERNFDYLESIGAEPVSYGDGLLERVRGMAPHGVDAVLDASGRGEIPLSIELAGGPERVLTLVAFDAADTGIQVFAGGTGDERGPALREIVPLIEKGTLIVPIWRAFPLEETAAALHISNAGHLRGKIVVLP</sequence>
<proteinExistence type="predicted"/>
<dbReference type="Gene3D" id="3.90.180.10">
    <property type="entry name" value="Medium-chain alcohol dehydrogenases, catalytic domain"/>
    <property type="match status" value="1"/>
</dbReference>
<dbReference type="EMBL" id="PDCR01000022">
    <property type="protein sequence ID" value="PEG53158.1"/>
    <property type="molecule type" value="Genomic_DNA"/>
</dbReference>
<evidence type="ECO:0000256" key="1">
    <source>
        <dbReference type="ARBA" id="ARBA00022857"/>
    </source>
</evidence>
<comment type="caution">
    <text evidence="4">The sequence shown here is derived from an EMBL/GenBank/DDBJ whole genome shotgun (WGS) entry which is preliminary data.</text>
</comment>
<dbReference type="CDD" id="cd05289">
    <property type="entry name" value="MDR_like_2"/>
    <property type="match status" value="1"/>
</dbReference>
<accession>A0A1Q4H6G3</accession>
<dbReference type="InterPro" id="IPR013154">
    <property type="entry name" value="ADH-like_N"/>
</dbReference>
<evidence type="ECO:0000313" key="4">
    <source>
        <dbReference type="EMBL" id="PEG53158.1"/>
    </source>
</evidence>
<reference evidence="3 5" key="1">
    <citation type="submission" date="2016-09" db="EMBL/GenBank/DDBJ databases">
        <title>genome sequences of unsequenced Mycobacteria.</title>
        <authorList>
            <person name="Greninger A.L."/>
            <person name="Jerome K.R."/>
            <person name="Mcnair B."/>
            <person name="Wallis C."/>
            <person name="Fang F."/>
        </authorList>
    </citation>
    <scope>NUCLEOTIDE SEQUENCE [LARGE SCALE GENOMIC DNA]</scope>
    <source>
        <strain evidence="3 5">BM1</strain>
    </source>
</reference>
<evidence type="ECO:0000313" key="3">
    <source>
        <dbReference type="EMBL" id="OPE53854.1"/>
    </source>
</evidence>
<feature type="domain" description="Enoyl reductase (ER)" evidence="2">
    <location>
        <begin position="11"/>
        <end position="303"/>
    </location>
</feature>
<dbReference type="Pfam" id="PF00107">
    <property type="entry name" value="ADH_zinc_N"/>
    <property type="match status" value="1"/>
</dbReference>
<reference evidence="4 6" key="2">
    <citation type="submission" date="2017-10" db="EMBL/GenBank/DDBJ databases">
        <title>The new phylogeny of genus Mycobacterium.</title>
        <authorList>
            <person name="Tortoli E."/>
            <person name="Trovato A."/>
            <person name="Cirillo D.M."/>
        </authorList>
    </citation>
    <scope>NUCLEOTIDE SEQUENCE [LARGE SCALE GENOMIC DNA]</scope>
    <source>
        <strain evidence="4 6">IP141170001</strain>
    </source>
</reference>
<dbReference type="Proteomes" id="UP000220340">
    <property type="component" value="Unassembled WGS sequence"/>
</dbReference>
<dbReference type="STRING" id="1801.BRW64_23790"/>
<dbReference type="RefSeq" id="WP_073858923.1">
    <property type="nucleotide sequence ID" value="NZ_BAAATC010000004.1"/>
</dbReference>
<dbReference type="PANTHER" id="PTHR44154">
    <property type="entry name" value="QUINONE OXIDOREDUCTASE"/>
    <property type="match status" value="1"/>
</dbReference>
<dbReference type="Gene3D" id="3.40.50.720">
    <property type="entry name" value="NAD(P)-binding Rossmann-like Domain"/>
    <property type="match status" value="1"/>
</dbReference>
<dbReference type="AlphaFoldDB" id="A0A1Q4H6G3"/>